<dbReference type="Proteomes" id="UP000243488">
    <property type="component" value="Chromosome"/>
</dbReference>
<dbReference type="KEGG" id="ppha:BVH74_11225"/>
<proteinExistence type="predicted"/>
<dbReference type="EMBL" id="CP020100">
    <property type="protein sequence ID" value="AQZ95288.1"/>
    <property type="molecule type" value="Genomic_DNA"/>
</dbReference>
<keyword evidence="1" id="KW-0808">Transferase</keyword>
<dbReference type="InterPro" id="IPR010235">
    <property type="entry name" value="HepT"/>
</dbReference>
<dbReference type="SUPFAM" id="SSF81593">
    <property type="entry name" value="Nucleotidyltransferase substrate binding subunit/domain"/>
    <property type="match status" value="1"/>
</dbReference>
<dbReference type="Gene3D" id="1.20.120.330">
    <property type="entry name" value="Nucleotidyltransferases domain 2"/>
    <property type="match status" value="1"/>
</dbReference>
<dbReference type="AlphaFoldDB" id="A0A1V0B5S7"/>
<sequence length="140" mass="16077">MSQAQDIRWHQRLQNFQAAFNELDEAVALNNERSLSKLEELGLIQAFEYTYELAWNTIKDFYLYQGEGGIQGSRDAIRLAFERGLIAEGPSWMAMIKSRTLTSHTYNRETARLIAGEILNTYHPLLQALLVTLVKQRDNG</sequence>
<dbReference type="STRING" id="1931241.BVH74_11225"/>
<dbReference type="RefSeq" id="WP_080050156.1">
    <property type="nucleotide sequence ID" value="NZ_CP020100.1"/>
</dbReference>
<protein>
    <submittedName>
        <fullName evidence="1">Nucleotidyltransferase</fullName>
    </submittedName>
</protein>
<dbReference type="GO" id="GO:0016740">
    <property type="term" value="F:transferase activity"/>
    <property type="evidence" value="ECO:0007669"/>
    <property type="project" value="UniProtKB-KW"/>
</dbReference>
<name>A0A1V0B5S7_9GAMM</name>
<organism evidence="1 2">
    <name type="scientific">Halopseudomonas phragmitis</name>
    <dbReference type="NCBI Taxonomy" id="1931241"/>
    <lineage>
        <taxon>Bacteria</taxon>
        <taxon>Pseudomonadati</taxon>
        <taxon>Pseudomonadota</taxon>
        <taxon>Gammaproteobacteria</taxon>
        <taxon>Pseudomonadales</taxon>
        <taxon>Pseudomonadaceae</taxon>
        <taxon>Halopseudomonas</taxon>
    </lineage>
</organism>
<gene>
    <name evidence="1" type="ORF">BVH74_11225</name>
</gene>
<keyword evidence="2" id="KW-1185">Reference proteome</keyword>
<reference evidence="1 2" key="1">
    <citation type="submission" date="2017-03" db="EMBL/GenBank/DDBJ databases">
        <title>Complete genome sequence of the novel DNRA strain Pseudomonas sp. S-6-2 isolated from Chinese polluted river sediment. Journal of Biotechnology.</title>
        <authorList>
            <person name="Li J."/>
            <person name="Xiang F."/>
            <person name="Wang L."/>
            <person name="Xi L."/>
            <person name="Liu J."/>
        </authorList>
    </citation>
    <scope>NUCLEOTIDE SEQUENCE [LARGE SCALE GENOMIC DNA]</scope>
    <source>
        <strain evidence="1 2">S-6-2</strain>
    </source>
</reference>
<evidence type="ECO:0000313" key="2">
    <source>
        <dbReference type="Proteomes" id="UP000243488"/>
    </source>
</evidence>
<dbReference type="NCBIfam" id="TIGR01987">
    <property type="entry name" value="HI0074"/>
    <property type="match status" value="1"/>
</dbReference>
<accession>A0A1V0B5S7</accession>
<evidence type="ECO:0000313" key="1">
    <source>
        <dbReference type="EMBL" id="AQZ95288.1"/>
    </source>
</evidence>
<dbReference type="Pfam" id="PF08780">
    <property type="entry name" value="NTase_sub_bind"/>
    <property type="match status" value="1"/>
</dbReference>